<dbReference type="PROSITE" id="PS50921">
    <property type="entry name" value="ANTAR"/>
    <property type="match status" value="1"/>
</dbReference>
<dbReference type="InterPro" id="IPR003018">
    <property type="entry name" value="GAF"/>
</dbReference>
<dbReference type="Gene3D" id="3.30.450.40">
    <property type="match status" value="1"/>
</dbReference>
<gene>
    <name evidence="6" type="ORF">CLV72_108188</name>
</gene>
<dbReference type="InterPro" id="IPR005561">
    <property type="entry name" value="ANTAR"/>
</dbReference>
<evidence type="ECO:0000256" key="4">
    <source>
        <dbReference type="ARBA" id="ARBA00023163"/>
    </source>
</evidence>
<reference evidence="6 7" key="1">
    <citation type="submission" date="2018-03" db="EMBL/GenBank/DDBJ databases">
        <title>Genomic Encyclopedia of Archaeal and Bacterial Type Strains, Phase II (KMG-II): from individual species to whole genera.</title>
        <authorList>
            <person name="Goeker M."/>
        </authorList>
    </citation>
    <scope>NUCLEOTIDE SEQUENCE [LARGE SCALE GENOMIC DNA]</scope>
    <source>
        <strain evidence="6 7">DSM 45601</strain>
    </source>
</reference>
<evidence type="ECO:0000259" key="5">
    <source>
        <dbReference type="PROSITE" id="PS50921"/>
    </source>
</evidence>
<accession>A0A2T0PXC0</accession>
<organism evidence="6 7">
    <name type="scientific">Allonocardiopsis opalescens</name>
    <dbReference type="NCBI Taxonomy" id="1144618"/>
    <lineage>
        <taxon>Bacteria</taxon>
        <taxon>Bacillati</taxon>
        <taxon>Actinomycetota</taxon>
        <taxon>Actinomycetes</taxon>
        <taxon>Streptosporangiales</taxon>
        <taxon>Allonocardiopsis</taxon>
    </lineage>
</organism>
<evidence type="ECO:0000313" key="7">
    <source>
        <dbReference type="Proteomes" id="UP000237846"/>
    </source>
</evidence>
<keyword evidence="4" id="KW-0804">Transcription</keyword>
<keyword evidence="1" id="KW-0808">Transferase</keyword>
<dbReference type="PIRSF" id="PIRSF036625">
    <property type="entry name" value="GAF_ANTAR"/>
    <property type="match status" value="1"/>
</dbReference>
<protein>
    <submittedName>
        <fullName evidence="6">GAF domain-containing protein</fullName>
    </submittedName>
</protein>
<dbReference type="InterPro" id="IPR012074">
    <property type="entry name" value="GAF_ANTAR"/>
</dbReference>
<dbReference type="InterPro" id="IPR029016">
    <property type="entry name" value="GAF-like_dom_sf"/>
</dbReference>
<dbReference type="OrthoDB" id="4629915at2"/>
<keyword evidence="3" id="KW-0805">Transcription regulation</keyword>
<dbReference type="Proteomes" id="UP000237846">
    <property type="component" value="Unassembled WGS sequence"/>
</dbReference>
<dbReference type="Pfam" id="PF13185">
    <property type="entry name" value="GAF_2"/>
    <property type="match status" value="1"/>
</dbReference>
<keyword evidence="7" id="KW-1185">Reference proteome</keyword>
<keyword evidence="2" id="KW-0418">Kinase</keyword>
<dbReference type="EMBL" id="PVZC01000008">
    <property type="protein sequence ID" value="PRX96182.1"/>
    <property type="molecule type" value="Genomic_DNA"/>
</dbReference>
<dbReference type="SUPFAM" id="SSF52172">
    <property type="entry name" value="CheY-like"/>
    <property type="match status" value="1"/>
</dbReference>
<dbReference type="GO" id="GO:0016301">
    <property type="term" value="F:kinase activity"/>
    <property type="evidence" value="ECO:0007669"/>
    <property type="project" value="UniProtKB-KW"/>
</dbReference>
<evidence type="ECO:0000256" key="3">
    <source>
        <dbReference type="ARBA" id="ARBA00023015"/>
    </source>
</evidence>
<dbReference type="SMART" id="SM01012">
    <property type="entry name" value="ANTAR"/>
    <property type="match status" value="1"/>
</dbReference>
<name>A0A2T0PXC0_9ACTN</name>
<comment type="caution">
    <text evidence="6">The sequence shown here is derived from an EMBL/GenBank/DDBJ whole genome shotgun (WGS) entry which is preliminary data.</text>
</comment>
<dbReference type="InterPro" id="IPR036388">
    <property type="entry name" value="WH-like_DNA-bd_sf"/>
</dbReference>
<dbReference type="AlphaFoldDB" id="A0A2T0PXC0"/>
<dbReference type="GO" id="GO:0003723">
    <property type="term" value="F:RNA binding"/>
    <property type="evidence" value="ECO:0007669"/>
    <property type="project" value="InterPro"/>
</dbReference>
<dbReference type="Pfam" id="PF03861">
    <property type="entry name" value="ANTAR"/>
    <property type="match status" value="1"/>
</dbReference>
<dbReference type="InterPro" id="IPR011006">
    <property type="entry name" value="CheY-like_superfamily"/>
</dbReference>
<evidence type="ECO:0000256" key="1">
    <source>
        <dbReference type="ARBA" id="ARBA00022679"/>
    </source>
</evidence>
<evidence type="ECO:0000313" key="6">
    <source>
        <dbReference type="EMBL" id="PRX96182.1"/>
    </source>
</evidence>
<evidence type="ECO:0000256" key="2">
    <source>
        <dbReference type="ARBA" id="ARBA00022777"/>
    </source>
</evidence>
<sequence>MTDTRDNAGELISQRGDEVVAALTELATVLTEEESFGATLDRVVELALHAIPGCTAASVTVLDGSGAAATRAATDDRMREVDRQQYDVDDGPCLDAARNQTTNRCDLAEAAERWPKFTSLALGYGMRSYLSVGLGVAGRPVGALNLASADVDGFDALDEAFLVLFSSPATATIIGMRRYAEARALAAQLEQALESRAVIDHAIGVIMAQSQCGTEQAFSILRRASNNRNIKLRDLATEIVSRYDNNGAGNGG</sequence>
<feature type="domain" description="ANTAR" evidence="5">
    <location>
        <begin position="179"/>
        <end position="240"/>
    </location>
</feature>
<dbReference type="SUPFAM" id="SSF55781">
    <property type="entry name" value="GAF domain-like"/>
    <property type="match status" value="1"/>
</dbReference>
<dbReference type="Gene3D" id="1.10.10.10">
    <property type="entry name" value="Winged helix-like DNA-binding domain superfamily/Winged helix DNA-binding domain"/>
    <property type="match status" value="1"/>
</dbReference>
<proteinExistence type="predicted"/>
<dbReference type="RefSeq" id="WP_106250885.1">
    <property type="nucleotide sequence ID" value="NZ_PVZC01000008.1"/>
</dbReference>